<dbReference type="Gene3D" id="1.20.5.1160">
    <property type="entry name" value="Vasodilator-stimulated phosphoprotein"/>
    <property type="match status" value="1"/>
</dbReference>
<comment type="caution">
    <text evidence="4">The sequence shown here is derived from an EMBL/GenBank/DDBJ whole genome shotgun (WGS) entry which is preliminary data.</text>
</comment>
<dbReference type="EMBL" id="BRZM01000043">
    <property type="protein sequence ID" value="GLD60946.1"/>
    <property type="molecule type" value="Genomic_DNA"/>
</dbReference>
<gene>
    <name evidence="4" type="ORF">AKAME5_001280600</name>
</gene>
<keyword evidence="5" id="KW-1185">Reference proteome</keyword>
<evidence type="ECO:0000256" key="2">
    <source>
        <dbReference type="ARBA" id="ARBA00023054"/>
    </source>
</evidence>
<accession>A0AAD3RAC9</accession>
<evidence type="ECO:0000259" key="3">
    <source>
        <dbReference type="Pfam" id="PF00038"/>
    </source>
</evidence>
<dbReference type="Proteomes" id="UP001279410">
    <property type="component" value="Unassembled WGS sequence"/>
</dbReference>
<evidence type="ECO:0000313" key="5">
    <source>
        <dbReference type="Proteomes" id="UP001279410"/>
    </source>
</evidence>
<organism evidence="4 5">
    <name type="scientific">Lates japonicus</name>
    <name type="common">Japanese lates</name>
    <dbReference type="NCBI Taxonomy" id="270547"/>
    <lineage>
        <taxon>Eukaryota</taxon>
        <taxon>Metazoa</taxon>
        <taxon>Chordata</taxon>
        <taxon>Craniata</taxon>
        <taxon>Vertebrata</taxon>
        <taxon>Euteleostomi</taxon>
        <taxon>Actinopterygii</taxon>
        <taxon>Neopterygii</taxon>
        <taxon>Teleostei</taxon>
        <taxon>Neoteleostei</taxon>
        <taxon>Acanthomorphata</taxon>
        <taxon>Carangaria</taxon>
        <taxon>Carangaria incertae sedis</taxon>
        <taxon>Centropomidae</taxon>
        <taxon>Lates</taxon>
    </lineage>
</organism>
<feature type="domain" description="IF rod" evidence="3">
    <location>
        <begin position="56"/>
        <end position="126"/>
    </location>
</feature>
<evidence type="ECO:0000256" key="1">
    <source>
        <dbReference type="ARBA" id="ARBA00022754"/>
    </source>
</evidence>
<proteinExistence type="predicted"/>
<dbReference type="AlphaFoldDB" id="A0AAD3RAC9"/>
<keyword evidence="2" id="KW-0175">Coiled coil</keyword>
<keyword evidence="1" id="KW-0403">Intermediate filament</keyword>
<dbReference type="Pfam" id="PF00038">
    <property type="entry name" value="Filament"/>
    <property type="match status" value="1"/>
</dbReference>
<sequence length="189" mass="20845">MSYGSDLLLVLPEDFRRFSLYFLSIMDGDQCVLQEVTGPPLSQFNSISSWARTARKENTKRVPREAEATLRLSEDVDDATAWCLDLEKKVESLLDEINFLRKVHEEVVELTGRQSRALVSVEMEVSEAGSSASKRFLASTGHGVQEPAVHRVVQDPSCGPVEPGQPDNEAIRASEGERVQEAAAVKTIG</sequence>
<reference evidence="4" key="1">
    <citation type="submission" date="2022-08" db="EMBL/GenBank/DDBJ databases">
        <title>Genome sequencing of akame (Lates japonicus).</title>
        <authorList>
            <person name="Hashiguchi Y."/>
            <person name="Takahashi H."/>
        </authorList>
    </citation>
    <scope>NUCLEOTIDE SEQUENCE</scope>
    <source>
        <strain evidence="4">Kochi</strain>
    </source>
</reference>
<dbReference type="InterPro" id="IPR039008">
    <property type="entry name" value="IF_rod_dom"/>
</dbReference>
<name>A0AAD3RAC9_LATJO</name>
<dbReference type="GO" id="GO:0005882">
    <property type="term" value="C:intermediate filament"/>
    <property type="evidence" value="ECO:0007669"/>
    <property type="project" value="UniProtKB-KW"/>
</dbReference>
<protein>
    <submittedName>
        <fullName evidence="4">Alpha-internexin-like protein</fullName>
    </submittedName>
</protein>
<evidence type="ECO:0000313" key="4">
    <source>
        <dbReference type="EMBL" id="GLD60946.1"/>
    </source>
</evidence>